<protein>
    <recommendedName>
        <fullName evidence="1">Transthyretin/hydroxyisourate hydrolase domain-containing protein</fullName>
    </recommendedName>
</protein>
<dbReference type="PROSITE" id="PS00769">
    <property type="entry name" value="TRANSTHYRETIN_2"/>
    <property type="match status" value="1"/>
</dbReference>
<dbReference type="Proteomes" id="UP000838763">
    <property type="component" value="Unassembled WGS sequence"/>
</dbReference>
<dbReference type="EMBL" id="CALLCH030000012">
    <property type="protein sequence ID" value="CAI4215112.1"/>
    <property type="molecule type" value="Genomic_DNA"/>
</dbReference>
<dbReference type="PANTHER" id="PTHR10395:SF7">
    <property type="entry name" value="5-HYDROXYISOURATE HYDROLASE"/>
    <property type="match status" value="1"/>
</dbReference>
<dbReference type="AlphaFoldDB" id="A0A9P1H4B2"/>
<evidence type="ECO:0000259" key="1">
    <source>
        <dbReference type="Pfam" id="PF00576"/>
    </source>
</evidence>
<dbReference type="SUPFAM" id="SSF49472">
    <property type="entry name" value="Transthyretin (synonym: prealbumin)"/>
    <property type="match status" value="1"/>
</dbReference>
<gene>
    <name evidence="2" type="ORF">PPNO1_LOCUS4832</name>
</gene>
<evidence type="ECO:0000313" key="2">
    <source>
        <dbReference type="EMBL" id="CAI4215112.1"/>
    </source>
</evidence>
<dbReference type="OrthoDB" id="10265230at2759"/>
<dbReference type="Gene3D" id="2.60.40.180">
    <property type="entry name" value="Transthyretin/hydroxyisourate hydrolase domain"/>
    <property type="match status" value="1"/>
</dbReference>
<keyword evidence="3" id="KW-1185">Reference proteome</keyword>
<proteinExistence type="predicted"/>
<dbReference type="InterPro" id="IPR023419">
    <property type="entry name" value="Transthyretin_CS"/>
</dbReference>
<evidence type="ECO:0000313" key="3">
    <source>
        <dbReference type="Proteomes" id="UP000838763"/>
    </source>
</evidence>
<organism evidence="2 3">
    <name type="scientific">Parascedosporium putredinis</name>
    <dbReference type="NCBI Taxonomy" id="1442378"/>
    <lineage>
        <taxon>Eukaryota</taxon>
        <taxon>Fungi</taxon>
        <taxon>Dikarya</taxon>
        <taxon>Ascomycota</taxon>
        <taxon>Pezizomycotina</taxon>
        <taxon>Sordariomycetes</taxon>
        <taxon>Hypocreomycetidae</taxon>
        <taxon>Microascales</taxon>
        <taxon>Microascaceae</taxon>
        <taxon>Parascedosporium</taxon>
    </lineage>
</organism>
<name>A0A9P1H4B2_9PEZI</name>
<dbReference type="GO" id="GO:0006144">
    <property type="term" value="P:purine nucleobase metabolic process"/>
    <property type="evidence" value="ECO:0007669"/>
    <property type="project" value="TreeGrafter"/>
</dbReference>
<dbReference type="InterPro" id="IPR036817">
    <property type="entry name" value="Transthyretin/HIU_hydrolase_sf"/>
</dbReference>
<dbReference type="InterPro" id="IPR023416">
    <property type="entry name" value="Transthyretin/HIU_hydrolase_d"/>
</dbReference>
<feature type="domain" description="Transthyretin/hydroxyisourate hydrolase" evidence="1">
    <location>
        <begin position="4"/>
        <end position="97"/>
    </location>
</feature>
<comment type="caution">
    <text evidence="2">The sequence shown here is derived from an EMBL/GenBank/DDBJ whole genome shotgun (WGS) entry which is preliminary data.</text>
</comment>
<sequence length="131" mass="14823">MLKTFESITDDDGRVKAWLPYSGDHSSGEVPIYTLDDVLSELQHLPSSTWTLKFDTAGYFGVDNTFFPEVSVSFTLKGDGHYHVPLLLSPYSYTTYREAKHPPRPHDCNTEDSRAEYSLGLESRTRGWGKS</sequence>
<dbReference type="Pfam" id="PF00576">
    <property type="entry name" value="Transthyretin"/>
    <property type="match status" value="1"/>
</dbReference>
<reference evidence="2" key="1">
    <citation type="submission" date="2022-11" db="EMBL/GenBank/DDBJ databases">
        <authorList>
            <person name="Scott C."/>
            <person name="Bruce N."/>
        </authorList>
    </citation>
    <scope>NUCLEOTIDE SEQUENCE</scope>
</reference>
<accession>A0A9P1H4B2</accession>
<dbReference type="PANTHER" id="PTHR10395">
    <property type="entry name" value="URICASE AND TRANSTHYRETIN-RELATED"/>
    <property type="match status" value="1"/>
</dbReference>